<dbReference type="Gene3D" id="2.40.10.10">
    <property type="entry name" value="Trypsin-like serine proteases"/>
    <property type="match status" value="2"/>
</dbReference>
<dbReference type="GO" id="GO:0004252">
    <property type="term" value="F:serine-type endopeptidase activity"/>
    <property type="evidence" value="ECO:0007669"/>
    <property type="project" value="InterPro"/>
</dbReference>
<reference evidence="8" key="1">
    <citation type="submission" date="2025-08" db="UniProtKB">
        <authorList>
            <consortium name="RefSeq"/>
        </authorList>
    </citation>
    <scope>IDENTIFICATION</scope>
</reference>
<comment type="similarity">
    <text evidence="1">Belongs to the peptidase S1 family.</text>
</comment>
<evidence type="ECO:0000256" key="2">
    <source>
        <dbReference type="ARBA" id="ARBA00022670"/>
    </source>
</evidence>
<dbReference type="OrthoDB" id="10061449at2759"/>
<dbReference type="PRINTS" id="PR00722">
    <property type="entry name" value="CHYMOTRYPSIN"/>
</dbReference>
<keyword evidence="2" id="KW-0645">Protease</keyword>
<name>A0A7E5WYA7_TRINI</name>
<dbReference type="PROSITE" id="PS50240">
    <property type="entry name" value="TRYPSIN_DOM"/>
    <property type="match status" value="1"/>
</dbReference>
<keyword evidence="5" id="KW-1015">Disulfide bond</keyword>
<keyword evidence="4" id="KW-0720">Serine protease</keyword>
<sequence>MYFIFMRHVCIKYVLFYILVNKKLSETLKIKKTLRIHGGRDIQSDEYPFVVMLAQIDTIYNWADRLCTGAMITDQWGLTAAHCSLFRNKYYVWYGNFTISPVNSQLMTEILKFVIHPSFRLLTLNNGKKDLQVENDVGLFRIHKLDFKHYGVLLAADYASLLGLPVTYVGGGLTRNKMKVDDVFRPLQVGEATIVSCDEELRSKSKYILCLAPKCSNRLQRPWYGDSGGPLLCDGNIIGVCSYGIESKVMSKMAYAPVSPYIDWIYRVINDTK</sequence>
<dbReference type="GO" id="GO:0006508">
    <property type="term" value="P:proteolysis"/>
    <property type="evidence" value="ECO:0007669"/>
    <property type="project" value="UniProtKB-KW"/>
</dbReference>
<evidence type="ECO:0000313" key="7">
    <source>
        <dbReference type="Proteomes" id="UP000322000"/>
    </source>
</evidence>
<dbReference type="InterPro" id="IPR043504">
    <property type="entry name" value="Peptidase_S1_PA_chymotrypsin"/>
</dbReference>
<dbReference type="Proteomes" id="UP000322000">
    <property type="component" value="Chromosome 20"/>
</dbReference>
<dbReference type="KEGG" id="tnl:113506604"/>
<dbReference type="InterPro" id="IPR018114">
    <property type="entry name" value="TRYPSIN_HIS"/>
</dbReference>
<evidence type="ECO:0000256" key="3">
    <source>
        <dbReference type="ARBA" id="ARBA00022801"/>
    </source>
</evidence>
<dbReference type="PROSITE" id="PS00134">
    <property type="entry name" value="TRYPSIN_HIS"/>
    <property type="match status" value="1"/>
</dbReference>
<dbReference type="RefSeq" id="XP_026745242.1">
    <property type="nucleotide sequence ID" value="XM_026889441.1"/>
</dbReference>
<proteinExistence type="inferred from homology"/>
<dbReference type="SMART" id="SM00020">
    <property type="entry name" value="Tryp_SPc"/>
    <property type="match status" value="1"/>
</dbReference>
<dbReference type="PANTHER" id="PTHR24276">
    <property type="entry name" value="POLYSERASE-RELATED"/>
    <property type="match status" value="1"/>
</dbReference>
<gene>
    <name evidence="8" type="primary">LOC113506604</name>
</gene>
<dbReference type="InterPro" id="IPR009003">
    <property type="entry name" value="Peptidase_S1_PA"/>
</dbReference>
<dbReference type="SUPFAM" id="SSF50494">
    <property type="entry name" value="Trypsin-like serine proteases"/>
    <property type="match status" value="1"/>
</dbReference>
<dbReference type="InterPro" id="IPR001254">
    <property type="entry name" value="Trypsin_dom"/>
</dbReference>
<dbReference type="InParanoid" id="A0A7E5WYA7"/>
<feature type="domain" description="Peptidase S1" evidence="6">
    <location>
        <begin position="36"/>
        <end position="270"/>
    </location>
</feature>
<evidence type="ECO:0000313" key="8">
    <source>
        <dbReference type="RefSeq" id="XP_026745242.1"/>
    </source>
</evidence>
<keyword evidence="3" id="KW-0378">Hydrolase</keyword>
<evidence type="ECO:0000259" key="6">
    <source>
        <dbReference type="PROSITE" id="PS50240"/>
    </source>
</evidence>
<dbReference type="GeneID" id="113506604"/>
<dbReference type="AlphaFoldDB" id="A0A7E5WYA7"/>
<keyword evidence="7" id="KW-1185">Reference proteome</keyword>
<evidence type="ECO:0000256" key="4">
    <source>
        <dbReference type="ARBA" id="ARBA00022825"/>
    </source>
</evidence>
<protein>
    <submittedName>
        <fullName evidence="8">Snake venom serine protease NaSP-like</fullName>
    </submittedName>
</protein>
<dbReference type="InterPro" id="IPR001314">
    <property type="entry name" value="Peptidase_S1A"/>
</dbReference>
<evidence type="ECO:0000256" key="1">
    <source>
        <dbReference type="ARBA" id="ARBA00007664"/>
    </source>
</evidence>
<dbReference type="Pfam" id="PF00089">
    <property type="entry name" value="Trypsin"/>
    <property type="match status" value="1"/>
</dbReference>
<evidence type="ECO:0000256" key="5">
    <source>
        <dbReference type="ARBA" id="ARBA00023157"/>
    </source>
</evidence>
<accession>A0A7E5WYA7</accession>
<dbReference type="InterPro" id="IPR050430">
    <property type="entry name" value="Peptidase_S1"/>
</dbReference>
<organism evidence="7 8">
    <name type="scientific">Trichoplusia ni</name>
    <name type="common">Cabbage looper</name>
    <dbReference type="NCBI Taxonomy" id="7111"/>
    <lineage>
        <taxon>Eukaryota</taxon>
        <taxon>Metazoa</taxon>
        <taxon>Ecdysozoa</taxon>
        <taxon>Arthropoda</taxon>
        <taxon>Hexapoda</taxon>
        <taxon>Insecta</taxon>
        <taxon>Pterygota</taxon>
        <taxon>Neoptera</taxon>
        <taxon>Endopterygota</taxon>
        <taxon>Lepidoptera</taxon>
        <taxon>Glossata</taxon>
        <taxon>Ditrysia</taxon>
        <taxon>Noctuoidea</taxon>
        <taxon>Noctuidae</taxon>
        <taxon>Plusiinae</taxon>
        <taxon>Trichoplusia</taxon>
    </lineage>
</organism>
<dbReference type="PANTHER" id="PTHR24276:SF96">
    <property type="entry name" value="PEPTIDASE S1 DOMAIN-CONTAINING PROTEIN"/>
    <property type="match status" value="1"/>
</dbReference>